<feature type="disulfide bond" evidence="29">
    <location>
        <begin position="233"/>
        <end position="242"/>
    </location>
</feature>
<evidence type="ECO:0000256" key="27">
    <source>
        <dbReference type="ARBA" id="ARBA00049703"/>
    </source>
</evidence>
<feature type="domain" description="EGF-like" evidence="33">
    <location>
        <begin position="430"/>
        <end position="466"/>
    </location>
</feature>
<dbReference type="FunFam" id="2.10.25.10:FF:000004">
    <property type="entry name" value="Neurogenic locus notch 1"/>
    <property type="match status" value="1"/>
</dbReference>
<evidence type="ECO:0000256" key="30">
    <source>
        <dbReference type="SAM" id="Coils"/>
    </source>
</evidence>
<feature type="domain" description="CUB" evidence="32">
    <location>
        <begin position="1693"/>
        <end position="1817"/>
    </location>
</feature>
<evidence type="ECO:0000256" key="8">
    <source>
        <dbReference type="ARBA" id="ARBA00022628"/>
    </source>
</evidence>
<evidence type="ECO:0000256" key="3">
    <source>
        <dbReference type="ARBA" id="ARBA00022448"/>
    </source>
</evidence>
<dbReference type="GO" id="GO:0005768">
    <property type="term" value="C:endosome"/>
    <property type="evidence" value="ECO:0007669"/>
    <property type="project" value="UniProtKB-SubCell"/>
</dbReference>
<proteinExistence type="predicted"/>
<feature type="domain" description="CUB" evidence="32">
    <location>
        <begin position="637"/>
        <end position="752"/>
    </location>
</feature>
<dbReference type="SUPFAM" id="SSF49854">
    <property type="entry name" value="Spermadhesin, CUB domain"/>
    <property type="match status" value="12"/>
</dbReference>
<evidence type="ECO:0000256" key="18">
    <source>
        <dbReference type="ARBA" id="ARBA00023157"/>
    </source>
</evidence>
<keyword evidence="14" id="KW-0106">Calcium</keyword>
<evidence type="ECO:0000256" key="1">
    <source>
        <dbReference type="ARBA" id="ARBA00004177"/>
    </source>
</evidence>
<keyword evidence="20" id="KW-0325">Glycoprotein</keyword>
<name>A0A1B6K914_9HEMI</name>
<feature type="domain" description="CUB" evidence="32">
    <location>
        <begin position="755"/>
        <end position="867"/>
    </location>
</feature>
<feature type="domain" description="EGF-like" evidence="33">
    <location>
        <begin position="292"/>
        <end position="333"/>
    </location>
</feature>
<dbReference type="InterPro" id="IPR035914">
    <property type="entry name" value="Sperma_CUB_dom_sf"/>
</dbReference>
<dbReference type="CDD" id="cd00054">
    <property type="entry name" value="EGF_CA"/>
    <property type="match status" value="6"/>
</dbReference>
<feature type="disulfide bond" evidence="28">
    <location>
        <begin position="1459"/>
        <end position="1486"/>
    </location>
</feature>
<dbReference type="InterPro" id="IPR000152">
    <property type="entry name" value="EGF-type_Asp/Asn_hydroxyl_site"/>
</dbReference>
<dbReference type="GO" id="GO:0008203">
    <property type="term" value="P:cholesterol metabolic process"/>
    <property type="evidence" value="ECO:0007669"/>
    <property type="project" value="UniProtKB-KW"/>
</dbReference>
<keyword evidence="21" id="KW-0753">Steroid metabolism</keyword>
<keyword evidence="9" id="KW-0165">Cleavage on pair of basic residues</keyword>
<dbReference type="InterPro" id="IPR024731">
    <property type="entry name" value="NELL2-like_EGF"/>
</dbReference>
<feature type="domain" description="EGF-like" evidence="33">
    <location>
        <begin position="202"/>
        <end position="243"/>
    </location>
</feature>
<dbReference type="FunFam" id="2.60.120.290:FF:000013">
    <property type="entry name" value="Membrane frizzled-related protein"/>
    <property type="match status" value="7"/>
</dbReference>
<evidence type="ECO:0000256" key="4">
    <source>
        <dbReference type="ARBA" id="ARBA00022475"/>
    </source>
</evidence>
<feature type="coiled-coil region" evidence="30">
    <location>
        <begin position="142"/>
        <end position="169"/>
    </location>
</feature>
<evidence type="ECO:0000256" key="21">
    <source>
        <dbReference type="ARBA" id="ARBA00023221"/>
    </source>
</evidence>
<dbReference type="FunFam" id="2.10.25.10:FF:000038">
    <property type="entry name" value="Fibrillin 2"/>
    <property type="match status" value="1"/>
</dbReference>
<dbReference type="InterPro" id="IPR049883">
    <property type="entry name" value="NOTCH1_EGF-like"/>
</dbReference>
<feature type="domain" description="CUB" evidence="32">
    <location>
        <begin position="1333"/>
        <end position="1457"/>
    </location>
</feature>
<evidence type="ECO:0000256" key="15">
    <source>
        <dbReference type="ARBA" id="ARBA00022927"/>
    </source>
</evidence>
<evidence type="ECO:0000256" key="26">
    <source>
        <dbReference type="ARBA" id="ARBA00049611"/>
    </source>
</evidence>
<dbReference type="Pfam" id="PF00431">
    <property type="entry name" value="CUB"/>
    <property type="match status" value="12"/>
</dbReference>
<feature type="domain" description="CUB" evidence="32">
    <location>
        <begin position="868"/>
        <end position="981"/>
    </location>
</feature>
<evidence type="ECO:0000256" key="2">
    <source>
        <dbReference type="ARBA" id="ARBA00004202"/>
    </source>
</evidence>
<dbReference type="Pfam" id="PF07645">
    <property type="entry name" value="EGF_CA"/>
    <property type="match status" value="2"/>
</dbReference>
<keyword evidence="13" id="KW-0967">Endosome</keyword>
<feature type="domain" description="CUB" evidence="32">
    <location>
        <begin position="1221"/>
        <end position="1332"/>
    </location>
</feature>
<evidence type="ECO:0000259" key="32">
    <source>
        <dbReference type="PROSITE" id="PS01180"/>
    </source>
</evidence>
<accession>A0A1B6K914</accession>
<organism evidence="34">
    <name type="scientific">Graphocephala atropunctata</name>
    <dbReference type="NCBI Taxonomy" id="36148"/>
    <lineage>
        <taxon>Eukaryota</taxon>
        <taxon>Metazoa</taxon>
        <taxon>Ecdysozoa</taxon>
        <taxon>Arthropoda</taxon>
        <taxon>Hexapoda</taxon>
        <taxon>Insecta</taxon>
        <taxon>Pterygota</taxon>
        <taxon>Neoptera</taxon>
        <taxon>Paraneoptera</taxon>
        <taxon>Hemiptera</taxon>
        <taxon>Auchenorrhyncha</taxon>
        <taxon>Membracoidea</taxon>
        <taxon>Cicadellidae</taxon>
        <taxon>Cicadellinae</taxon>
        <taxon>Cicadellini</taxon>
        <taxon>Graphocephala</taxon>
    </lineage>
</organism>
<dbReference type="InterPro" id="IPR000859">
    <property type="entry name" value="CUB_dom"/>
</dbReference>
<comment type="function">
    <text evidence="26">Endocytic receptor which plays a role in lipoprotein, vitamin and iron metabolism by facilitating their uptake. Acts together with LRP2 to mediate endocytosis of high-density lipoproteins, GC, hemoglobin, ALB, TF and SCGB1A1. Acts together with AMN to mediate endocytosis of the CBLIF-cobalamin complex. Binds to ALB, MB, Kappa and lambda-light chains, TF, hemoglobin, GC, SCGB1A1, APOA1, high density lipoprotein, and the CBLIF-cobalamin complex. Ligand binding requires calcium. Serves as important transporter in several absorptive epithelia, including intestine, renal proximal tubules and embryonic yolk sac. May play an important role in the development of the peri-implantation embryo through internalization of APOA1 and cholesterol. Binds to LGALS3 at the maternal-fetal interface.</text>
</comment>
<reference evidence="34" key="1">
    <citation type="submission" date="2015-11" db="EMBL/GenBank/DDBJ databases">
        <title>De novo transcriptome assembly of four potential Pierce s Disease insect vectors from Arizona vineyards.</title>
        <authorList>
            <person name="Tassone E.E."/>
        </authorList>
    </citation>
    <scope>NUCLEOTIDE SEQUENCE</scope>
</reference>
<dbReference type="FunFam" id="2.10.25.10:FF:000260">
    <property type="entry name" value="Notch receptor 4"/>
    <property type="match status" value="1"/>
</dbReference>
<keyword evidence="30" id="KW-0175">Coiled coil</keyword>
<feature type="non-terminal residue" evidence="34">
    <location>
        <position position="1853"/>
    </location>
</feature>
<evidence type="ECO:0000256" key="10">
    <source>
        <dbReference type="ARBA" id="ARBA00022723"/>
    </source>
</evidence>
<gene>
    <name evidence="34" type="ORF">g.37176</name>
</gene>
<dbReference type="Pfam" id="PF00008">
    <property type="entry name" value="EGF"/>
    <property type="match status" value="3"/>
</dbReference>
<keyword evidence="15" id="KW-0653">Protein transport</keyword>
<keyword evidence="8" id="KW-0846">Cobalamin</keyword>
<feature type="disulfide bond" evidence="28">
    <location>
        <begin position="755"/>
        <end position="782"/>
    </location>
</feature>
<dbReference type="InterPro" id="IPR000742">
    <property type="entry name" value="EGF"/>
</dbReference>
<dbReference type="SMART" id="SM00179">
    <property type="entry name" value="EGF_CA"/>
    <property type="match status" value="6"/>
</dbReference>
<keyword evidence="7" id="KW-0597">Phosphoprotein</keyword>
<evidence type="ECO:0000256" key="24">
    <source>
        <dbReference type="ARBA" id="ARBA00023765"/>
    </source>
</evidence>
<keyword evidence="3" id="KW-0813">Transport</keyword>
<feature type="disulfide bond" evidence="29">
    <location>
        <begin position="303"/>
        <end position="320"/>
    </location>
</feature>
<dbReference type="GO" id="GO:0005765">
    <property type="term" value="C:lysosomal membrane"/>
    <property type="evidence" value="ECO:0007669"/>
    <property type="project" value="UniProtKB-SubCell"/>
</dbReference>
<evidence type="ECO:0000313" key="34">
    <source>
        <dbReference type="EMBL" id="JAT07949.1"/>
    </source>
</evidence>
<dbReference type="PROSITE" id="PS01186">
    <property type="entry name" value="EGF_2"/>
    <property type="match status" value="1"/>
</dbReference>
<feature type="disulfide bond" evidence="29">
    <location>
        <begin position="456"/>
        <end position="465"/>
    </location>
</feature>
<dbReference type="PROSITE" id="PS01187">
    <property type="entry name" value="EGF_CA"/>
    <property type="match status" value="1"/>
</dbReference>
<keyword evidence="6" id="KW-0153">Cholesterol metabolism</keyword>
<keyword evidence="5 29" id="KW-0245">EGF-like domain</keyword>
<feature type="domain" description="EGF-like" evidence="33">
    <location>
        <begin position="164"/>
        <end position="200"/>
    </location>
</feature>
<dbReference type="Gene3D" id="2.10.25.10">
    <property type="entry name" value="Laminin"/>
    <property type="match status" value="7"/>
</dbReference>
<dbReference type="SMART" id="SM00042">
    <property type="entry name" value="CUB"/>
    <property type="match status" value="11"/>
</dbReference>
<feature type="disulfide bond" evidence="28">
    <location>
        <begin position="637"/>
        <end position="664"/>
    </location>
</feature>
<feature type="domain" description="CUB" evidence="32">
    <location>
        <begin position="985"/>
        <end position="1099"/>
    </location>
</feature>
<feature type="disulfide bond" evidence="29">
    <location>
        <begin position="500"/>
        <end position="509"/>
    </location>
</feature>
<dbReference type="InterPro" id="IPR009030">
    <property type="entry name" value="Growth_fac_rcpt_cys_sf"/>
</dbReference>
<keyword evidence="23" id="KW-0170">Cobalt</keyword>
<dbReference type="EMBL" id="GEBQ01032028">
    <property type="protein sequence ID" value="JAT07949.1"/>
    <property type="molecule type" value="Transcribed_RNA"/>
</dbReference>
<dbReference type="PROSITE" id="PS01180">
    <property type="entry name" value="CUB"/>
    <property type="match status" value="12"/>
</dbReference>
<feature type="domain" description="CUB" evidence="32">
    <location>
        <begin position="1821"/>
        <end position="1853"/>
    </location>
</feature>
<evidence type="ECO:0000256" key="16">
    <source>
        <dbReference type="ARBA" id="ARBA00023098"/>
    </source>
</evidence>
<keyword evidence="4" id="KW-1003">Cell membrane</keyword>
<evidence type="ECO:0000256" key="28">
    <source>
        <dbReference type="PROSITE-ProRule" id="PRU00059"/>
    </source>
</evidence>
<feature type="domain" description="CUB" evidence="32">
    <location>
        <begin position="1577"/>
        <end position="1692"/>
    </location>
</feature>
<evidence type="ECO:0000256" key="20">
    <source>
        <dbReference type="ARBA" id="ARBA00023180"/>
    </source>
</evidence>
<dbReference type="CDD" id="cd00041">
    <property type="entry name" value="CUB"/>
    <property type="match status" value="11"/>
</dbReference>
<evidence type="ECO:0000256" key="5">
    <source>
        <dbReference type="ARBA" id="ARBA00022536"/>
    </source>
</evidence>
<evidence type="ECO:0000256" key="25">
    <source>
        <dbReference type="ARBA" id="ARBA00023878"/>
    </source>
</evidence>
<dbReference type="GO" id="GO:0015031">
    <property type="term" value="P:protein transport"/>
    <property type="evidence" value="ECO:0007669"/>
    <property type="project" value="UniProtKB-KW"/>
</dbReference>
<sequence length="1853" mass="203058">MGDLPRLLGLLGWLAVVSAPDPYANRPKLITENGHLIIMAGLDRNITLRTSGRGYVNLNNDNLLLISQMARTAADQVVRFQQGAQQNIQTRLDSLTRQLSGPHGLISKMSAMERSILNGDPRPTLPPGQIRVPGRPSFGIRLNRLGGRLRRLENQMRRLQNLLSIDECLSNPCRNGGTCQDLFNGFMCICPENWQGVMCDEDVNECAEFAGTDLGCQNGATCVNKPGTYECRCADTFFGIHCTLRTNDCTTGNTAQLCGHGVCINQGGNGRGYTCICEQGWTTDLSSSCIVDVDECQAKQYPCSHDPHVPCINLPGSFHCGFCPPGFSGNGFQCADIDECAVNNGGCSLVPRVSCINTRGSRVCGHCPPGYTGDGVTCSPMEGGACAINNGGCHPSAQCLQSAGIVTCRCRDGYAGSGYGPLGCSPSTLTMNSCHNNPCRNGGTCVSTGSTHTCICHPHLTGADCSTVVYASCNPNPCQNGGTCQIGTVLGGLSQVRCTCPSGFQGDKCEVESSACGGRFDQDTGELQMPVANSFQRYQNGELCSWLIQVSSDKAVEVTFTELVFESSENCESHYVKVHDPSVVGTFRIWSYCKTYTGRDLPVDTLPTNRVVIKFHSSSGTDSNRFKLSWRAVEPRCGGEIEAKSHGTIDSPQFPHNYPPDQNCEWRLLGPPGKKIQLLFNAIDLEASSDCSKDYLKIQEYDNEEPGNLLAQFCNSSTPGPLTTHGTAAFIAFHSDSSGRQGSGFRIIYTLVDGCGGVLTSPSGDISPPSDPQEGYLSEQDCEWRIQLPLGDKIKITFDKFEIEDTTPCDDFLEMRDGPNIASAKVGQWCGTNLPPAFTSSSNLLTIIFHSDSVFGGAGFKLHYKTVCGGLFTGSSGEIRSPNYPLAYSSERDCIFIINTPLSTAIRLQFKDFDVEKLGEDCYYDYVEVRDGDNANSSLFGSYCGNQKPSEIISTHNYLYVTFTSDASYQFRGFLAEYSAIPIPCGGILKETTGVFSSPQNEDGYLPDTVCQWVISATPGWVIRLDWLTFHLEHSHDCRMDAVTVYENNTDTGNSTFIEKYCGLRIPPAITTATNVMTIRFHSDDSVHREGFTAHYVMVDKRRVCGGIYRTITGVMESPNYPENYPDNKECTWVIHVAQGQQIRLTFQTFHLEESNDCGYDSIIIRNGLHETSPLVGKYCGTELPPEVVSLTNGLWVHFSSDRSNQEKGFKASWDATATGCGGTLTGTTGSIMSPNYPQPYMRYAECSFTISVSQGSRVKLMFVDLDLETHSRCSLDYVEVFDGVDDRSKSLGRFCSFHPNHLTTTRNHAFVKFVSDISYSGRGFHLKYYSECNVTTKHRYGVLESQNYPHEYPALLNCMWLLQAPLGSKYNISFAHFDLEYGILTTEPTTAQRDCRYDYIEISEGTKNQTPSNVLGRYCGSELPPNLHSQLDQVYIHFVTDHMIERSGFHLEWAISGCGGIYREKPEGTFSSPNYPKGYPTETECEWDIVAPWDKSVEITIHEVHMEDTSSCDFDHLIIYGGVNEMSPVLAKVCHRQDSPLVVTTSGNWAFIVFHSDHSISGKGFMASWRFVDSKCGGKFIAPFGKIHSHNYPQNYDNNDDCQWLIQVPDNHLVNLTFLDFDVEKSLGADLTDYVNVYDGDSISAPLLMSHNGNSMPNPASILSSGNSLLVRHKADGSINAKGFLAQYSLACGSRIAAKGTGTFSMTDLVSAASPWSTVGQNCTWYIIAEDPADKIMLTFTFLDISPNTENVNNSCSYNYVEVRDGDTTNATAISRVCGTRLPKPLRSSGSALTVVAASLTSYRHLGQFSAVYTTLSTACGGELSSEEGAIASPNYPDGYPASIDCEWQLTA</sequence>
<dbReference type="PROSITE" id="PS00022">
    <property type="entry name" value="EGF_1"/>
    <property type="match status" value="4"/>
</dbReference>
<evidence type="ECO:0000256" key="9">
    <source>
        <dbReference type="ARBA" id="ARBA00022685"/>
    </source>
</evidence>
<evidence type="ECO:0000256" key="14">
    <source>
        <dbReference type="ARBA" id="ARBA00022837"/>
    </source>
</evidence>
<dbReference type="PANTHER" id="PTHR24251">
    <property type="entry name" value="OVOCHYMASE-RELATED"/>
    <property type="match status" value="1"/>
</dbReference>
<comment type="caution">
    <text evidence="29">Lacks conserved residue(s) required for the propagation of feature annotation.</text>
</comment>
<dbReference type="SMART" id="SM00181">
    <property type="entry name" value="EGF"/>
    <property type="match status" value="8"/>
</dbReference>
<keyword evidence="11 31" id="KW-0732">Signal</keyword>
<comment type="subcellular location">
    <subcellularLocation>
        <location evidence="2">Cell membrane</location>
        <topology evidence="2">Peripheral membrane protein</topology>
    </subcellularLocation>
    <subcellularLocation>
        <location evidence="1">Endosome</location>
    </subcellularLocation>
    <subcellularLocation>
        <location evidence="24">Lysosome membrane</location>
        <topology evidence="24">Peripheral membrane protein</topology>
    </subcellularLocation>
</comment>
<dbReference type="FunFam" id="2.10.25.10:FF:000379">
    <property type="entry name" value="Cubilin"/>
    <property type="match status" value="1"/>
</dbReference>
<feature type="domain" description="EGF-like" evidence="33">
    <location>
        <begin position="469"/>
        <end position="510"/>
    </location>
</feature>
<dbReference type="CDD" id="cd22201">
    <property type="entry name" value="cubilin_NTD"/>
    <property type="match status" value="1"/>
</dbReference>
<dbReference type="SUPFAM" id="SSF57184">
    <property type="entry name" value="Growth factor receptor domain"/>
    <property type="match status" value="2"/>
</dbReference>
<evidence type="ECO:0000256" key="22">
    <source>
        <dbReference type="ARBA" id="ARBA00023228"/>
    </source>
</evidence>
<keyword evidence="19" id="KW-1207">Sterol metabolism</keyword>
<dbReference type="PROSITE" id="PS50026">
    <property type="entry name" value="EGF_3"/>
    <property type="match status" value="5"/>
</dbReference>
<dbReference type="InterPro" id="IPR001881">
    <property type="entry name" value="EGF-like_Ca-bd_dom"/>
</dbReference>
<keyword evidence="22" id="KW-0458">Lysosome</keyword>
<protein>
    <recommendedName>
        <fullName evidence="25">Cubilin</fullName>
    </recommendedName>
</protein>
<evidence type="ECO:0000256" key="29">
    <source>
        <dbReference type="PROSITE-ProRule" id="PRU00076"/>
    </source>
</evidence>
<feature type="domain" description="CUB" evidence="32">
    <location>
        <begin position="1459"/>
        <end position="1573"/>
    </location>
</feature>
<dbReference type="Pfam" id="PF12947">
    <property type="entry name" value="EGF_3"/>
    <property type="match status" value="2"/>
</dbReference>
<dbReference type="GO" id="GO:0005886">
    <property type="term" value="C:plasma membrane"/>
    <property type="evidence" value="ECO:0007669"/>
    <property type="project" value="UniProtKB-SubCell"/>
</dbReference>
<dbReference type="SUPFAM" id="SSF57196">
    <property type="entry name" value="EGF/Laminin"/>
    <property type="match status" value="3"/>
</dbReference>
<keyword evidence="17" id="KW-0472">Membrane</keyword>
<comment type="subunit">
    <text evidence="27">Interacts with AMN. Component of the cubam complex composed of one CUBN trimer and one AMN chain. The cubam complex can dimerize. Interacts with LRP2 in a dual-receptor complex in a calcium-dependent manner. Found in a complex with PID1/PCLI1, LRP1 and CUBNI. Interacts with LRP1 and PID1/PCLI1.</text>
</comment>
<evidence type="ECO:0000256" key="6">
    <source>
        <dbReference type="ARBA" id="ARBA00022548"/>
    </source>
</evidence>
<evidence type="ECO:0000256" key="11">
    <source>
        <dbReference type="ARBA" id="ARBA00022729"/>
    </source>
</evidence>
<evidence type="ECO:0000256" key="19">
    <source>
        <dbReference type="ARBA" id="ARBA00023166"/>
    </source>
</evidence>
<dbReference type="FunFam" id="2.60.120.290:FF:000005">
    <property type="entry name" value="Procollagen C-endopeptidase enhancer 1"/>
    <property type="match status" value="2"/>
</dbReference>
<evidence type="ECO:0000256" key="13">
    <source>
        <dbReference type="ARBA" id="ARBA00022753"/>
    </source>
</evidence>
<evidence type="ECO:0000256" key="12">
    <source>
        <dbReference type="ARBA" id="ARBA00022737"/>
    </source>
</evidence>
<dbReference type="InterPro" id="IPR018097">
    <property type="entry name" value="EGF_Ca-bd_CS"/>
</dbReference>
<keyword evidence="16" id="KW-0443">Lipid metabolism</keyword>
<feature type="signal peptide" evidence="31">
    <location>
        <begin position="1"/>
        <end position="19"/>
    </location>
</feature>
<keyword evidence="18 29" id="KW-1015">Disulfide bond</keyword>
<evidence type="ECO:0000256" key="17">
    <source>
        <dbReference type="ARBA" id="ARBA00023136"/>
    </source>
</evidence>
<feature type="chain" id="PRO_5008586373" description="Cubilin" evidence="31">
    <location>
        <begin position="20"/>
        <end position="1853"/>
    </location>
</feature>
<feature type="disulfide bond" evidence="29">
    <location>
        <begin position="190"/>
        <end position="199"/>
    </location>
</feature>
<feature type="domain" description="CUB" evidence="32">
    <location>
        <begin position="516"/>
        <end position="633"/>
    </location>
</feature>
<dbReference type="GO" id="GO:0005509">
    <property type="term" value="F:calcium ion binding"/>
    <property type="evidence" value="ECO:0007669"/>
    <property type="project" value="InterPro"/>
</dbReference>
<keyword evidence="12" id="KW-0677">Repeat</keyword>
<evidence type="ECO:0000256" key="7">
    <source>
        <dbReference type="ARBA" id="ARBA00022553"/>
    </source>
</evidence>
<evidence type="ECO:0000256" key="23">
    <source>
        <dbReference type="ARBA" id="ARBA00023285"/>
    </source>
</evidence>
<feature type="domain" description="CUB" evidence="32">
    <location>
        <begin position="1105"/>
        <end position="1217"/>
    </location>
</feature>
<dbReference type="Gene3D" id="2.60.120.290">
    <property type="entry name" value="Spermadhesin, CUB domain"/>
    <property type="match status" value="12"/>
</dbReference>
<dbReference type="PROSITE" id="PS00010">
    <property type="entry name" value="ASX_HYDROXYL"/>
    <property type="match status" value="2"/>
</dbReference>
<evidence type="ECO:0000259" key="33">
    <source>
        <dbReference type="PROSITE" id="PS50026"/>
    </source>
</evidence>
<keyword evidence="10" id="KW-0479">Metal-binding</keyword>
<dbReference type="GO" id="GO:0031419">
    <property type="term" value="F:cobalamin binding"/>
    <property type="evidence" value="ECO:0007669"/>
    <property type="project" value="UniProtKB-KW"/>
</dbReference>
<evidence type="ECO:0000256" key="31">
    <source>
        <dbReference type="SAM" id="SignalP"/>
    </source>
</evidence>